<evidence type="ECO:0000313" key="12">
    <source>
        <dbReference type="Proteomes" id="UP000177042"/>
    </source>
</evidence>
<sequence>MNKILVILGPTSTGKTDLALTLAKKFHGEIVSADSRQVYVGLDIGTGKMPGINLKVKLPFGGPKSKVRKGKGFWEIDGVKIWMYDIANPKRQYNTARFVKDATKIIRDIQNRGKLPILVGGTGLYIKAITEGLSNLTIPVDRTLRKNLEKLSLDKLQKKLQEASSLKWEKMNNSDKKNPRRLIRAIELSIMSLREAKPRFMKLNNNILKIGLTAPREILYQRIDERVASRLNQGMIEEAVRLHKTGLSLRRMRQLGLEYGVLADFLSGKIKKENLSIVLQGKIHGYARRQLTWFKKEREVNWFDITTSDYLQRIENSLLAWYNEYLVLGKFI</sequence>
<name>A0A1F5JDH4_9BACT</name>
<evidence type="ECO:0000256" key="3">
    <source>
        <dbReference type="ARBA" id="ARBA00005842"/>
    </source>
</evidence>
<evidence type="ECO:0000256" key="7">
    <source>
        <dbReference type="ARBA" id="ARBA00022840"/>
    </source>
</evidence>
<keyword evidence="4 10" id="KW-0808">Transferase</keyword>
<dbReference type="Gene3D" id="3.40.50.300">
    <property type="entry name" value="P-loop containing nucleotide triphosphate hydrolases"/>
    <property type="match status" value="2"/>
</dbReference>
<comment type="similarity">
    <text evidence="3 10">Belongs to the IPP transferase family.</text>
</comment>
<dbReference type="InterPro" id="IPR039657">
    <property type="entry name" value="Dimethylallyltransferase"/>
</dbReference>
<evidence type="ECO:0000313" key="11">
    <source>
        <dbReference type="EMBL" id="OGE26701.1"/>
    </source>
</evidence>
<accession>A0A1F5JDH4</accession>
<feature type="site" description="Interaction with substrate tRNA" evidence="10">
    <location>
        <position position="122"/>
    </location>
</feature>
<keyword evidence="5 10" id="KW-0819">tRNA processing</keyword>
<evidence type="ECO:0000256" key="1">
    <source>
        <dbReference type="ARBA" id="ARBA00001946"/>
    </source>
</evidence>
<dbReference type="PANTHER" id="PTHR11088:SF60">
    <property type="entry name" value="TRNA DIMETHYLALLYLTRANSFERASE"/>
    <property type="match status" value="1"/>
</dbReference>
<evidence type="ECO:0000256" key="9">
    <source>
        <dbReference type="ARBA" id="ARBA00049563"/>
    </source>
</evidence>
<dbReference type="GO" id="GO:0005524">
    <property type="term" value="F:ATP binding"/>
    <property type="evidence" value="ECO:0007669"/>
    <property type="project" value="UniProtKB-UniRule"/>
</dbReference>
<dbReference type="EMBL" id="MFCX01000005">
    <property type="protein sequence ID" value="OGE26701.1"/>
    <property type="molecule type" value="Genomic_DNA"/>
</dbReference>
<keyword evidence="6 10" id="KW-0547">Nucleotide-binding</keyword>
<dbReference type="SUPFAM" id="SSF52540">
    <property type="entry name" value="P-loop containing nucleoside triphosphate hydrolases"/>
    <property type="match status" value="1"/>
</dbReference>
<evidence type="ECO:0000256" key="4">
    <source>
        <dbReference type="ARBA" id="ARBA00022679"/>
    </source>
</evidence>
<feature type="region of interest" description="Interaction with substrate tRNA" evidence="10">
    <location>
        <begin position="34"/>
        <end position="37"/>
    </location>
</feature>
<dbReference type="Pfam" id="PF01745">
    <property type="entry name" value="IPT"/>
    <property type="match status" value="1"/>
</dbReference>
<dbReference type="HAMAP" id="MF_00185">
    <property type="entry name" value="IPP_trans"/>
    <property type="match status" value="1"/>
</dbReference>
<keyword evidence="7 10" id="KW-0067">ATP-binding</keyword>
<dbReference type="Pfam" id="PF01715">
    <property type="entry name" value="IPPT"/>
    <property type="match status" value="1"/>
</dbReference>
<dbReference type="GO" id="GO:0006400">
    <property type="term" value="P:tRNA modification"/>
    <property type="evidence" value="ECO:0007669"/>
    <property type="project" value="TreeGrafter"/>
</dbReference>
<organism evidence="11 12">
    <name type="scientific">Candidatus Daviesbacteria bacterium RIFCSPHIGHO2_02_FULL_39_12</name>
    <dbReference type="NCBI Taxonomy" id="1797770"/>
    <lineage>
        <taxon>Bacteria</taxon>
        <taxon>Candidatus Daviesiibacteriota</taxon>
    </lineage>
</organism>
<evidence type="ECO:0000256" key="8">
    <source>
        <dbReference type="ARBA" id="ARBA00022842"/>
    </source>
</evidence>
<evidence type="ECO:0000256" key="10">
    <source>
        <dbReference type="HAMAP-Rule" id="MF_00185"/>
    </source>
</evidence>
<dbReference type="AlphaFoldDB" id="A0A1F5JDH4"/>
<comment type="caution">
    <text evidence="10">Lacks conserved residue(s) required for the propagation of feature annotation.</text>
</comment>
<dbReference type="PANTHER" id="PTHR11088">
    <property type="entry name" value="TRNA DIMETHYLALLYLTRANSFERASE"/>
    <property type="match status" value="1"/>
</dbReference>
<comment type="caution">
    <text evidence="11">The sequence shown here is derived from an EMBL/GenBank/DDBJ whole genome shotgun (WGS) entry which is preliminary data.</text>
</comment>
<feature type="binding site" evidence="10">
    <location>
        <begin position="9"/>
        <end position="16"/>
    </location>
    <ligand>
        <name>ATP</name>
        <dbReference type="ChEBI" id="CHEBI:30616"/>
    </ligand>
</feature>
<comment type="function">
    <text evidence="2 10">Catalyzes the transfer of a dimethylallyl group onto the adenine at position 37 in tRNAs that read codons beginning with uridine, leading to the formation of N6-(dimethylallyl)adenosine (i(6)A).</text>
</comment>
<dbReference type="InterPro" id="IPR027417">
    <property type="entry name" value="P-loop_NTPase"/>
</dbReference>
<keyword evidence="8 10" id="KW-0460">Magnesium</keyword>
<reference evidence="11 12" key="1">
    <citation type="journal article" date="2016" name="Nat. Commun.">
        <title>Thousands of microbial genomes shed light on interconnected biogeochemical processes in an aquifer system.</title>
        <authorList>
            <person name="Anantharaman K."/>
            <person name="Brown C.T."/>
            <person name="Hug L.A."/>
            <person name="Sharon I."/>
            <person name="Castelle C.J."/>
            <person name="Probst A.J."/>
            <person name="Thomas B.C."/>
            <person name="Singh A."/>
            <person name="Wilkins M.J."/>
            <person name="Karaoz U."/>
            <person name="Brodie E.L."/>
            <person name="Williams K.H."/>
            <person name="Hubbard S.S."/>
            <person name="Banfield J.F."/>
        </authorList>
    </citation>
    <scope>NUCLEOTIDE SEQUENCE [LARGE SCALE GENOMIC DNA]</scope>
</reference>
<comment type="cofactor">
    <cofactor evidence="1 10">
        <name>Mg(2+)</name>
        <dbReference type="ChEBI" id="CHEBI:18420"/>
    </cofactor>
</comment>
<dbReference type="InterPro" id="IPR018022">
    <property type="entry name" value="IPT"/>
</dbReference>
<gene>
    <name evidence="10" type="primary">miaA</name>
    <name evidence="11" type="ORF">A3C26_01050</name>
</gene>
<proteinExistence type="inferred from homology"/>
<protein>
    <recommendedName>
        <fullName evidence="10">tRNA dimethylallyltransferase</fullName>
        <ecNumber evidence="10">2.5.1.75</ecNumber>
    </recommendedName>
    <alternativeName>
        <fullName evidence="10">Dimethylallyl diphosphate:tRNA dimethylallyltransferase</fullName>
        <shortName evidence="10">DMAPP:tRNA dimethylallyltransferase</shortName>
        <shortName evidence="10">DMATase</shortName>
    </alternativeName>
    <alternativeName>
        <fullName evidence="10">Isopentenyl-diphosphate:tRNA isopentenyltransferase</fullName>
        <shortName evidence="10">IPP transferase</shortName>
        <shortName evidence="10">IPPT</shortName>
        <shortName evidence="10">IPTase</shortName>
    </alternativeName>
</protein>
<dbReference type="Proteomes" id="UP000177042">
    <property type="component" value="Unassembled WGS sequence"/>
</dbReference>
<comment type="catalytic activity">
    <reaction evidence="9 10">
        <text>adenosine(37) in tRNA + dimethylallyl diphosphate = N(6)-dimethylallyladenosine(37) in tRNA + diphosphate</text>
        <dbReference type="Rhea" id="RHEA:26482"/>
        <dbReference type="Rhea" id="RHEA-COMP:10162"/>
        <dbReference type="Rhea" id="RHEA-COMP:10375"/>
        <dbReference type="ChEBI" id="CHEBI:33019"/>
        <dbReference type="ChEBI" id="CHEBI:57623"/>
        <dbReference type="ChEBI" id="CHEBI:74411"/>
        <dbReference type="ChEBI" id="CHEBI:74415"/>
        <dbReference type="EC" id="2.5.1.75"/>
    </reaction>
</comment>
<feature type="site" description="Interaction with substrate tRNA" evidence="10">
    <location>
        <position position="145"/>
    </location>
</feature>
<comment type="subunit">
    <text evidence="10">Monomer.</text>
</comment>
<feature type="binding site" evidence="10">
    <location>
        <begin position="11"/>
        <end position="16"/>
    </location>
    <ligand>
        <name>substrate</name>
    </ligand>
</feature>
<evidence type="ECO:0000256" key="6">
    <source>
        <dbReference type="ARBA" id="ARBA00022741"/>
    </source>
</evidence>
<evidence type="ECO:0000256" key="5">
    <source>
        <dbReference type="ARBA" id="ARBA00022694"/>
    </source>
</evidence>
<dbReference type="EC" id="2.5.1.75" evidence="10"/>
<dbReference type="GO" id="GO:0052381">
    <property type="term" value="F:tRNA dimethylallyltransferase activity"/>
    <property type="evidence" value="ECO:0007669"/>
    <property type="project" value="UniProtKB-UniRule"/>
</dbReference>
<evidence type="ECO:0000256" key="2">
    <source>
        <dbReference type="ARBA" id="ARBA00003213"/>
    </source>
</evidence>